<feature type="transmembrane region" description="Helical" evidence="8">
    <location>
        <begin position="123"/>
        <end position="144"/>
    </location>
</feature>
<evidence type="ECO:0000256" key="7">
    <source>
        <dbReference type="ARBA" id="ARBA00023180"/>
    </source>
</evidence>
<evidence type="ECO:0000256" key="5">
    <source>
        <dbReference type="ARBA" id="ARBA00022989"/>
    </source>
</evidence>
<evidence type="ECO:0000256" key="3">
    <source>
        <dbReference type="ARBA" id="ARBA00022692"/>
    </source>
</evidence>
<comment type="similarity">
    <text evidence="2">Belongs to the CD164 family.</text>
</comment>
<keyword evidence="4" id="KW-0732">Signal</keyword>
<evidence type="ECO:0000313" key="10">
    <source>
        <dbReference type="Proteomes" id="UP000694397"/>
    </source>
</evidence>
<proteinExistence type="inferred from homology"/>
<dbReference type="Pfam" id="PF05283">
    <property type="entry name" value="MGC-24"/>
    <property type="match status" value="1"/>
</dbReference>
<evidence type="ECO:0000313" key="9">
    <source>
        <dbReference type="Ensembl" id="ENSSFOP00015067255.1"/>
    </source>
</evidence>
<reference evidence="9" key="3">
    <citation type="submission" date="2025-09" db="UniProtKB">
        <authorList>
            <consortium name="Ensembl"/>
        </authorList>
    </citation>
    <scope>IDENTIFICATION</scope>
</reference>
<name>A0A8C9VY72_SCLFO</name>
<dbReference type="PANTHER" id="PTHR11337:SF11">
    <property type="entry name" value="CD164 SIALOMUCIN-LIKE 2 PROTEIN"/>
    <property type="match status" value="1"/>
</dbReference>
<organism evidence="9 10">
    <name type="scientific">Scleropages formosus</name>
    <name type="common">Asian bonytongue</name>
    <name type="synonym">Osteoglossum formosum</name>
    <dbReference type="NCBI Taxonomy" id="113540"/>
    <lineage>
        <taxon>Eukaryota</taxon>
        <taxon>Metazoa</taxon>
        <taxon>Chordata</taxon>
        <taxon>Craniata</taxon>
        <taxon>Vertebrata</taxon>
        <taxon>Euteleostomi</taxon>
        <taxon>Actinopterygii</taxon>
        <taxon>Neopterygii</taxon>
        <taxon>Teleostei</taxon>
        <taxon>Osteoglossocephala</taxon>
        <taxon>Osteoglossomorpha</taxon>
        <taxon>Osteoglossiformes</taxon>
        <taxon>Osteoglossidae</taxon>
        <taxon>Scleropages</taxon>
    </lineage>
</organism>
<sequence length="154" mass="15892">AEVSVSGAPGCGCQVSCGGTRAHFSAPFYDCGRLDTCDGCISGDPSLNLTGCVWSQCDDGESCVRDGDDSEGCSVLNDTSTCPGEQPAGPLGAGGHTCARTRTHSPTEPGPVYSQAKFNLSSFVGGIVLVLSLQAGAFFAMRFIRTKDSSYETM</sequence>
<keyword evidence="5 8" id="KW-1133">Transmembrane helix</keyword>
<evidence type="ECO:0000256" key="1">
    <source>
        <dbReference type="ARBA" id="ARBA00004479"/>
    </source>
</evidence>
<dbReference type="GO" id="GO:0016020">
    <property type="term" value="C:membrane"/>
    <property type="evidence" value="ECO:0007669"/>
    <property type="project" value="UniProtKB-SubCell"/>
</dbReference>
<evidence type="ECO:0000256" key="8">
    <source>
        <dbReference type="SAM" id="Phobius"/>
    </source>
</evidence>
<dbReference type="PANTHER" id="PTHR11337">
    <property type="entry name" value="MUCIN/PORIMIN"/>
    <property type="match status" value="1"/>
</dbReference>
<dbReference type="Proteomes" id="UP000694397">
    <property type="component" value="Chromosome 23"/>
</dbReference>
<dbReference type="GeneTree" id="ENSGT00940000177340"/>
<dbReference type="InterPro" id="IPR007947">
    <property type="entry name" value="CD164_MGC24"/>
</dbReference>
<reference evidence="9 10" key="1">
    <citation type="submission" date="2019-04" db="EMBL/GenBank/DDBJ databases">
        <authorList>
            <consortium name="Wellcome Sanger Institute Data Sharing"/>
        </authorList>
    </citation>
    <scope>NUCLEOTIDE SEQUENCE [LARGE SCALE GENOMIC DNA]</scope>
</reference>
<dbReference type="OrthoDB" id="6160056at2759"/>
<keyword evidence="7" id="KW-0325">Glycoprotein</keyword>
<dbReference type="Ensembl" id="ENSSFOT00015069222.1">
    <property type="protein sequence ID" value="ENSSFOP00015067255.1"/>
    <property type="gene ID" value="ENSSFOG00015021585.2"/>
</dbReference>
<evidence type="ECO:0000256" key="4">
    <source>
        <dbReference type="ARBA" id="ARBA00022729"/>
    </source>
</evidence>
<accession>A0A8C9VY72</accession>
<keyword evidence="3 8" id="KW-0812">Transmembrane</keyword>
<dbReference type="GO" id="GO:0031410">
    <property type="term" value="C:cytoplasmic vesicle"/>
    <property type="evidence" value="ECO:0007669"/>
    <property type="project" value="TreeGrafter"/>
</dbReference>
<reference evidence="9" key="2">
    <citation type="submission" date="2025-08" db="UniProtKB">
        <authorList>
            <consortium name="Ensembl"/>
        </authorList>
    </citation>
    <scope>IDENTIFICATION</scope>
</reference>
<protein>
    <submittedName>
        <fullName evidence="9">Uncharacterized protein</fullName>
    </submittedName>
</protein>
<keyword evidence="10" id="KW-1185">Reference proteome</keyword>
<comment type="subcellular location">
    <subcellularLocation>
        <location evidence="1">Membrane</location>
        <topology evidence="1">Single-pass type I membrane protein</topology>
    </subcellularLocation>
</comment>
<evidence type="ECO:0000256" key="6">
    <source>
        <dbReference type="ARBA" id="ARBA00023136"/>
    </source>
</evidence>
<evidence type="ECO:0000256" key="2">
    <source>
        <dbReference type="ARBA" id="ARBA00005341"/>
    </source>
</evidence>
<keyword evidence="6 8" id="KW-0472">Membrane</keyword>
<dbReference type="AlphaFoldDB" id="A0A8C9VY72"/>